<dbReference type="EMBL" id="JAGGDJ010000040">
    <property type="protein sequence ID" value="MBO7747805.1"/>
    <property type="molecule type" value="Genomic_DNA"/>
</dbReference>
<reference evidence="2 3" key="1">
    <citation type="submission" date="2021-03" db="EMBL/GenBank/DDBJ databases">
        <title>Paenibacillus artemisicola MWE-103 whole genome sequence.</title>
        <authorList>
            <person name="Ham Y.J."/>
        </authorList>
    </citation>
    <scope>NUCLEOTIDE SEQUENCE [LARGE SCALE GENOMIC DNA]</scope>
    <source>
        <strain evidence="2 3">MWE-103</strain>
    </source>
</reference>
<dbReference type="RefSeq" id="WP_208850433.1">
    <property type="nucleotide sequence ID" value="NZ_JAGGDJ010000040.1"/>
</dbReference>
<dbReference type="InterPro" id="IPR000836">
    <property type="entry name" value="PRTase_dom"/>
</dbReference>
<dbReference type="InterPro" id="IPR023214">
    <property type="entry name" value="HAD_sf"/>
</dbReference>
<accession>A0ABS3WI42</accession>
<dbReference type="SUPFAM" id="SSF53271">
    <property type="entry name" value="PRTase-like"/>
    <property type="match status" value="1"/>
</dbReference>
<evidence type="ECO:0000313" key="2">
    <source>
        <dbReference type="EMBL" id="MBO7747805.1"/>
    </source>
</evidence>
<proteinExistence type="predicted"/>
<dbReference type="Pfam" id="PF00156">
    <property type="entry name" value="Pribosyltran"/>
    <property type="match status" value="1"/>
</dbReference>
<dbReference type="InterPro" id="IPR029057">
    <property type="entry name" value="PRTase-like"/>
</dbReference>
<comment type="caution">
    <text evidence="2">The sequence shown here is derived from an EMBL/GenBank/DDBJ whole genome shotgun (WGS) entry which is preliminary data.</text>
</comment>
<dbReference type="Gene3D" id="3.40.50.2020">
    <property type="match status" value="1"/>
</dbReference>
<gene>
    <name evidence="2" type="ORF">I8J29_26800</name>
</gene>
<evidence type="ECO:0000259" key="1">
    <source>
        <dbReference type="Pfam" id="PF00156"/>
    </source>
</evidence>
<feature type="domain" description="Phosphoribosyltransferase" evidence="1">
    <location>
        <begin position="23"/>
        <end position="146"/>
    </location>
</feature>
<keyword evidence="3" id="KW-1185">Reference proteome</keyword>
<dbReference type="Gene3D" id="3.40.50.1000">
    <property type="entry name" value="HAD superfamily/HAD-like"/>
    <property type="match status" value="1"/>
</dbReference>
<dbReference type="Proteomes" id="UP000670947">
    <property type="component" value="Unassembled WGS sequence"/>
</dbReference>
<dbReference type="CDD" id="cd06223">
    <property type="entry name" value="PRTases_typeI"/>
    <property type="match status" value="1"/>
</dbReference>
<evidence type="ECO:0000313" key="3">
    <source>
        <dbReference type="Proteomes" id="UP000670947"/>
    </source>
</evidence>
<organism evidence="2 3">
    <name type="scientific">Paenibacillus artemisiicola</name>
    <dbReference type="NCBI Taxonomy" id="1172618"/>
    <lineage>
        <taxon>Bacteria</taxon>
        <taxon>Bacillati</taxon>
        <taxon>Bacillota</taxon>
        <taxon>Bacilli</taxon>
        <taxon>Bacillales</taxon>
        <taxon>Paenibacillaceae</taxon>
        <taxon>Paenibacillus</taxon>
    </lineage>
</organism>
<name>A0ABS3WI42_9BACL</name>
<protein>
    <recommendedName>
        <fullName evidence="1">Phosphoribosyltransferase domain-containing protein</fullName>
    </recommendedName>
</protein>
<sequence>MNYRSYSDLGSLIKRKLPLIRSGNYDLIVGIPRSGMVPAYMIALYLNQKCCDLGALIHNYPLKTGSTRHSKSSINFPSEANRILLVDDSIFSGVSLAKEMERIPEEMKKKITTLAVYSSDQVRDDIDIFLECVPLPRLFEWNIFHHQVVERAGFDIDGVLCVDPTKEQNDDGSKYIEFLSNTPPLFIPTGKIHSIVTSRLEKYREQTEAWLNNHGIQYEHLIMLDLPNKEERQRLGAHGTHKAEAYRKSQLDLFVESERHQAIKIHELTKKPVYCTETNEMFAKGAIVSFIFNTKSRKVYLQNLLKRLPKPIYNSFRYFYKLIS</sequence>